<dbReference type="Proteomes" id="UP000199344">
    <property type="component" value="Unassembled WGS sequence"/>
</dbReference>
<comment type="subcellular location">
    <subcellularLocation>
        <location evidence="1">Secreted</location>
    </subcellularLocation>
</comment>
<dbReference type="SUPFAM" id="SSF51120">
    <property type="entry name" value="beta-Roll"/>
    <property type="match status" value="3"/>
</dbReference>
<dbReference type="InterPro" id="IPR011049">
    <property type="entry name" value="Serralysin-like_metalloprot_C"/>
</dbReference>
<sequence>MRIIKETPDEDLYGHPVPPDGEEAVKLTAPGSTRPLGRLTEGELTTGYVHDTTFKGLKSFDYDTFVLDLDAGDTYQIEYKTDNIELQNVIRGFWLQESNPAPLSFFAIIMNGLGGNYSYDDFLPVPGTPMLTEEFTAPRSGRYVLQVRQFPVIELSRTADDEYPTPYTLKLKKTNDVTPWSVKKTIKDGDYIATLSAGERILPAGVPVEISMTFNGADISLDSIWPLLAGSFSSTSSSNNGDITITAKLVPEKTVKLSDVLAVKILADSGVDQIYLSSVDIGNSDFPGSEPVEVPSDMRDPDQRTETPAEPTDGDDGHQEDTYRDDSIGDAHPNTLTGTTAGEWLEGGDGDDLYNISARGVRVVEGADGGEDTVYSSVNFWMYDNLENLSLTGRTAVTGAGNGLDNVIAGNDRGNILKGKAGDDTLKGWGGDDRLEGGAGVDKMFGGKGNDRYLVDHAGDKVIEAPGAGIDTVVASTNYQLGGHVENLILRSPGPVNGAGNYQANKIEGTEGVNLLRGLPGNDTLIGWGGDDTLDGGWGADKMFGGKGNDRYVVDNLGDRVIEGPQTGIDTVLSSVDFQLSAALENLHLVGPNAVSGTGNAKANVMSGNHAANLIRGHEGADAISGQGGFDRIVGGKGNDLLNGGAGRDTFVFFQNDGRDVIQDFKIGADLIEFRTIDGGNFSELGISQQGGKAVVAFGGTTVVLNGTASGQLDADDFLFV</sequence>
<dbReference type="RefSeq" id="WP_090521122.1">
    <property type="nucleotide sequence ID" value="NZ_FNAH01000002.1"/>
</dbReference>
<reference evidence="4 5" key="1">
    <citation type="submission" date="2016-10" db="EMBL/GenBank/DDBJ databases">
        <authorList>
            <person name="de Groot N.N."/>
        </authorList>
    </citation>
    <scope>NUCLEOTIDE SEQUENCE [LARGE SCALE GENOMIC DNA]</scope>
    <source>
        <strain evidence="4 5">DSM 22220</strain>
    </source>
</reference>
<feature type="compositionally biased region" description="Basic and acidic residues" evidence="3">
    <location>
        <begin position="296"/>
        <end position="307"/>
    </location>
</feature>
<keyword evidence="2" id="KW-0964">Secreted</keyword>
<dbReference type="PANTHER" id="PTHR38340">
    <property type="entry name" value="S-LAYER PROTEIN"/>
    <property type="match status" value="1"/>
</dbReference>
<dbReference type="InterPro" id="IPR001343">
    <property type="entry name" value="Hemolysn_Ca-bd"/>
</dbReference>
<gene>
    <name evidence="4" type="ORF">SAMN05421538_10270</name>
</gene>
<evidence type="ECO:0000256" key="1">
    <source>
        <dbReference type="ARBA" id="ARBA00004613"/>
    </source>
</evidence>
<dbReference type="PANTHER" id="PTHR38340:SF1">
    <property type="entry name" value="S-LAYER PROTEIN"/>
    <property type="match status" value="1"/>
</dbReference>
<organism evidence="4 5">
    <name type="scientific">Paracoccus isoporae</name>
    <dbReference type="NCBI Taxonomy" id="591205"/>
    <lineage>
        <taxon>Bacteria</taxon>
        <taxon>Pseudomonadati</taxon>
        <taxon>Pseudomonadota</taxon>
        <taxon>Alphaproteobacteria</taxon>
        <taxon>Rhodobacterales</taxon>
        <taxon>Paracoccaceae</taxon>
        <taxon>Paracoccus</taxon>
    </lineage>
</organism>
<keyword evidence="5" id="KW-1185">Reference proteome</keyword>
<feature type="region of interest" description="Disordered" evidence="3">
    <location>
        <begin position="280"/>
        <end position="349"/>
    </location>
</feature>
<dbReference type="STRING" id="591205.SAMN05421538_10270"/>
<dbReference type="OrthoDB" id="7667126at2"/>
<dbReference type="InterPro" id="IPR018511">
    <property type="entry name" value="Hemolysin-typ_Ca-bd_CS"/>
</dbReference>
<dbReference type="Gene3D" id="2.150.10.10">
    <property type="entry name" value="Serralysin-like metalloprotease, C-terminal"/>
    <property type="match status" value="3"/>
</dbReference>
<evidence type="ECO:0000256" key="2">
    <source>
        <dbReference type="ARBA" id="ARBA00022525"/>
    </source>
</evidence>
<evidence type="ECO:0000313" key="4">
    <source>
        <dbReference type="EMBL" id="SDD62284.1"/>
    </source>
</evidence>
<dbReference type="PRINTS" id="PR00313">
    <property type="entry name" value="CABNDNGRPT"/>
</dbReference>
<dbReference type="PROSITE" id="PS00330">
    <property type="entry name" value="HEMOLYSIN_CALCIUM"/>
    <property type="match status" value="4"/>
</dbReference>
<dbReference type="InterPro" id="IPR050557">
    <property type="entry name" value="RTX_toxin/Mannuronan_C5-epim"/>
</dbReference>
<dbReference type="EMBL" id="FNAH01000002">
    <property type="protein sequence ID" value="SDD62284.1"/>
    <property type="molecule type" value="Genomic_DNA"/>
</dbReference>
<dbReference type="AlphaFoldDB" id="A0A1G6W8Z3"/>
<protein>
    <submittedName>
        <fullName evidence="4">Hemolysin-type calcium-binding repeat-containing protein</fullName>
    </submittedName>
</protein>
<proteinExistence type="predicted"/>
<evidence type="ECO:0000313" key="5">
    <source>
        <dbReference type="Proteomes" id="UP000199344"/>
    </source>
</evidence>
<evidence type="ECO:0000256" key="3">
    <source>
        <dbReference type="SAM" id="MobiDB-lite"/>
    </source>
</evidence>
<name>A0A1G6W8Z3_9RHOB</name>
<feature type="region of interest" description="Disordered" evidence="3">
    <location>
        <begin position="1"/>
        <end position="24"/>
    </location>
</feature>
<dbReference type="GO" id="GO:0005576">
    <property type="term" value="C:extracellular region"/>
    <property type="evidence" value="ECO:0007669"/>
    <property type="project" value="UniProtKB-SubCell"/>
</dbReference>
<accession>A0A1G6W8Z3</accession>
<dbReference type="Pfam" id="PF00353">
    <property type="entry name" value="HemolysinCabind"/>
    <property type="match status" value="3"/>
</dbReference>
<dbReference type="GO" id="GO:0005509">
    <property type="term" value="F:calcium ion binding"/>
    <property type="evidence" value="ECO:0007669"/>
    <property type="project" value="InterPro"/>
</dbReference>
<feature type="compositionally biased region" description="Basic and acidic residues" evidence="3">
    <location>
        <begin position="315"/>
        <end position="329"/>
    </location>
</feature>